<dbReference type="EMBL" id="MU864354">
    <property type="protein sequence ID" value="KAK4192504.1"/>
    <property type="molecule type" value="Genomic_DNA"/>
</dbReference>
<proteinExistence type="predicted"/>
<dbReference type="AlphaFoldDB" id="A0AAN7AMT7"/>
<gene>
    <name evidence="1" type="ORF">QBC35DRAFT_225164</name>
</gene>
<keyword evidence="2" id="KW-1185">Reference proteome</keyword>
<accession>A0AAN7AMT7</accession>
<comment type="caution">
    <text evidence="1">The sequence shown here is derived from an EMBL/GenBank/DDBJ whole genome shotgun (WGS) entry which is preliminary data.</text>
</comment>
<protein>
    <submittedName>
        <fullName evidence="1">Uncharacterized protein</fullName>
    </submittedName>
</protein>
<reference evidence="1" key="2">
    <citation type="submission" date="2023-05" db="EMBL/GenBank/DDBJ databases">
        <authorList>
            <consortium name="Lawrence Berkeley National Laboratory"/>
            <person name="Steindorff A."/>
            <person name="Hensen N."/>
            <person name="Bonometti L."/>
            <person name="Westerberg I."/>
            <person name="Brannstrom I.O."/>
            <person name="Guillou S."/>
            <person name="Cros-Aarteil S."/>
            <person name="Calhoun S."/>
            <person name="Haridas S."/>
            <person name="Kuo A."/>
            <person name="Mondo S."/>
            <person name="Pangilinan J."/>
            <person name="Riley R."/>
            <person name="Labutti K."/>
            <person name="Andreopoulos B."/>
            <person name="Lipzen A."/>
            <person name="Chen C."/>
            <person name="Yanf M."/>
            <person name="Daum C."/>
            <person name="Ng V."/>
            <person name="Clum A."/>
            <person name="Ohm R."/>
            <person name="Martin F."/>
            <person name="Silar P."/>
            <person name="Natvig D."/>
            <person name="Lalanne C."/>
            <person name="Gautier V."/>
            <person name="Ament-Velasquez S.L."/>
            <person name="Kruys A."/>
            <person name="Hutchinson M.I."/>
            <person name="Powell A.J."/>
            <person name="Barry K."/>
            <person name="Miller A.N."/>
            <person name="Grigoriev I.V."/>
            <person name="Debuchy R."/>
            <person name="Gladieux P."/>
            <person name="Thoren M.H."/>
            <person name="Johannesson H."/>
        </authorList>
    </citation>
    <scope>NUCLEOTIDE SEQUENCE</scope>
    <source>
        <strain evidence="1">PSN309</strain>
    </source>
</reference>
<evidence type="ECO:0000313" key="1">
    <source>
        <dbReference type="EMBL" id="KAK4192504.1"/>
    </source>
</evidence>
<reference evidence="1" key="1">
    <citation type="journal article" date="2023" name="Mol. Phylogenet. Evol.">
        <title>Genome-scale phylogeny and comparative genomics of the fungal order Sordariales.</title>
        <authorList>
            <person name="Hensen N."/>
            <person name="Bonometti L."/>
            <person name="Westerberg I."/>
            <person name="Brannstrom I.O."/>
            <person name="Guillou S."/>
            <person name="Cros-Aarteil S."/>
            <person name="Calhoun S."/>
            <person name="Haridas S."/>
            <person name="Kuo A."/>
            <person name="Mondo S."/>
            <person name="Pangilinan J."/>
            <person name="Riley R."/>
            <person name="LaButti K."/>
            <person name="Andreopoulos B."/>
            <person name="Lipzen A."/>
            <person name="Chen C."/>
            <person name="Yan M."/>
            <person name="Daum C."/>
            <person name="Ng V."/>
            <person name="Clum A."/>
            <person name="Steindorff A."/>
            <person name="Ohm R.A."/>
            <person name="Martin F."/>
            <person name="Silar P."/>
            <person name="Natvig D.O."/>
            <person name="Lalanne C."/>
            <person name="Gautier V."/>
            <person name="Ament-Velasquez S.L."/>
            <person name="Kruys A."/>
            <person name="Hutchinson M.I."/>
            <person name="Powell A.J."/>
            <person name="Barry K."/>
            <person name="Miller A.N."/>
            <person name="Grigoriev I.V."/>
            <person name="Debuchy R."/>
            <person name="Gladieux P."/>
            <person name="Hiltunen Thoren M."/>
            <person name="Johannesson H."/>
        </authorList>
    </citation>
    <scope>NUCLEOTIDE SEQUENCE</scope>
    <source>
        <strain evidence="1">PSN309</strain>
    </source>
</reference>
<sequence length="106" mass="11714">MCKAAGFGVLVVAHLFCLIWAASQLRRLRWIRGSSRDGACLIALQRCTTQKLNLYLHNLCTRAITHRPHTTAELGSRFFDSGLSPTDPPALCQHSASWGSYPSSEL</sequence>
<dbReference type="Proteomes" id="UP001302126">
    <property type="component" value="Unassembled WGS sequence"/>
</dbReference>
<organism evidence="1 2">
    <name type="scientific">Podospora australis</name>
    <dbReference type="NCBI Taxonomy" id="1536484"/>
    <lineage>
        <taxon>Eukaryota</taxon>
        <taxon>Fungi</taxon>
        <taxon>Dikarya</taxon>
        <taxon>Ascomycota</taxon>
        <taxon>Pezizomycotina</taxon>
        <taxon>Sordariomycetes</taxon>
        <taxon>Sordariomycetidae</taxon>
        <taxon>Sordariales</taxon>
        <taxon>Podosporaceae</taxon>
        <taxon>Podospora</taxon>
    </lineage>
</organism>
<name>A0AAN7AMT7_9PEZI</name>
<evidence type="ECO:0000313" key="2">
    <source>
        <dbReference type="Proteomes" id="UP001302126"/>
    </source>
</evidence>